<dbReference type="PANTHER" id="PTHR48051:SF1">
    <property type="entry name" value="RAS SUPPRESSOR PROTEIN 1"/>
    <property type="match status" value="1"/>
</dbReference>
<dbReference type="SUPFAM" id="SSF52075">
    <property type="entry name" value="Outer arm dynein light chain 1"/>
    <property type="match status" value="1"/>
</dbReference>
<dbReference type="InterPro" id="IPR050216">
    <property type="entry name" value="LRR_domain-containing"/>
</dbReference>
<name>A0A6G0YQW3_APHCR</name>
<reference evidence="3 4" key="1">
    <citation type="submission" date="2019-08" db="EMBL/GenBank/DDBJ databases">
        <title>Whole genome of Aphis craccivora.</title>
        <authorList>
            <person name="Voronova N.V."/>
            <person name="Shulinski R.S."/>
            <person name="Bandarenka Y.V."/>
            <person name="Zhorov D.G."/>
            <person name="Warner D."/>
        </authorList>
    </citation>
    <scope>NUCLEOTIDE SEQUENCE [LARGE SCALE GENOMIC DNA]</scope>
    <source>
        <strain evidence="3">180601</strain>
        <tissue evidence="3">Whole Body</tissue>
    </source>
</reference>
<evidence type="ECO:0000256" key="1">
    <source>
        <dbReference type="ARBA" id="ARBA00022614"/>
    </source>
</evidence>
<dbReference type="PANTHER" id="PTHR48051">
    <property type="match status" value="1"/>
</dbReference>
<dbReference type="InterPro" id="IPR001611">
    <property type="entry name" value="Leu-rich_rpt"/>
</dbReference>
<dbReference type="InterPro" id="IPR032675">
    <property type="entry name" value="LRR_dom_sf"/>
</dbReference>
<keyword evidence="1" id="KW-0433">Leucine-rich repeat</keyword>
<keyword evidence="2" id="KW-0677">Repeat</keyword>
<dbReference type="Gene3D" id="3.80.10.10">
    <property type="entry name" value="Ribonuclease Inhibitor"/>
    <property type="match status" value="1"/>
</dbReference>
<dbReference type="PRINTS" id="PR00019">
    <property type="entry name" value="LEURICHRPT"/>
</dbReference>
<protein>
    <recommendedName>
        <fullName evidence="5">CCR4-NOT transcription complex subunit 6-like</fullName>
    </recommendedName>
</protein>
<dbReference type="InterPro" id="IPR003591">
    <property type="entry name" value="Leu-rich_rpt_typical-subtyp"/>
</dbReference>
<keyword evidence="4" id="KW-1185">Reference proteome</keyword>
<evidence type="ECO:0000313" key="4">
    <source>
        <dbReference type="Proteomes" id="UP000478052"/>
    </source>
</evidence>
<dbReference type="Pfam" id="PF13855">
    <property type="entry name" value="LRR_8"/>
    <property type="match status" value="1"/>
</dbReference>
<comment type="caution">
    <text evidence="3">The sequence shown here is derived from an EMBL/GenBank/DDBJ whole genome shotgun (WGS) entry which is preliminary data.</text>
</comment>
<evidence type="ECO:0008006" key="5">
    <source>
        <dbReference type="Google" id="ProtNLM"/>
    </source>
</evidence>
<dbReference type="AlphaFoldDB" id="A0A6G0YQW3"/>
<gene>
    <name evidence="3" type="ORF">FWK35_00022112</name>
</gene>
<organism evidence="3 4">
    <name type="scientific">Aphis craccivora</name>
    <name type="common">Cowpea aphid</name>
    <dbReference type="NCBI Taxonomy" id="307492"/>
    <lineage>
        <taxon>Eukaryota</taxon>
        <taxon>Metazoa</taxon>
        <taxon>Ecdysozoa</taxon>
        <taxon>Arthropoda</taxon>
        <taxon>Hexapoda</taxon>
        <taxon>Insecta</taxon>
        <taxon>Pterygota</taxon>
        <taxon>Neoptera</taxon>
        <taxon>Paraneoptera</taxon>
        <taxon>Hemiptera</taxon>
        <taxon>Sternorrhyncha</taxon>
        <taxon>Aphidomorpha</taxon>
        <taxon>Aphidoidea</taxon>
        <taxon>Aphididae</taxon>
        <taxon>Aphidini</taxon>
        <taxon>Aphis</taxon>
        <taxon>Aphis</taxon>
    </lineage>
</organism>
<dbReference type="PROSITE" id="PS51450">
    <property type="entry name" value="LRR"/>
    <property type="match status" value="3"/>
</dbReference>
<proteinExistence type="predicted"/>
<accession>A0A6G0YQW3</accession>
<dbReference type="EMBL" id="VUJU01002845">
    <property type="protein sequence ID" value="KAF0759918.1"/>
    <property type="molecule type" value="Genomic_DNA"/>
</dbReference>
<dbReference type="SMART" id="SM00369">
    <property type="entry name" value="LRR_TYP"/>
    <property type="match status" value="3"/>
</dbReference>
<evidence type="ECO:0000256" key="2">
    <source>
        <dbReference type="ARBA" id="ARBA00022737"/>
    </source>
</evidence>
<evidence type="ECO:0000313" key="3">
    <source>
        <dbReference type="EMBL" id="KAF0759918.1"/>
    </source>
</evidence>
<dbReference type="OrthoDB" id="428734at2759"/>
<dbReference type="Proteomes" id="UP000478052">
    <property type="component" value="Unassembled WGS sequence"/>
</dbReference>
<sequence length="242" mass="27942">MSLPFLLVALIVRTPVRHLQRQLDLVNKSSRLFKFSKKNSFIFVVDSMNDSTEECSPFKDRKKKTHMSLNDKKRLAREKAEQYNSNGRPLRQYHMLTAEEVKQGKETHWEELEIIGCVKNISPSLWNLTTLTGLYLNDNQLTRLPPDISMLVNLQNLDLSGNKLRSLPAELGELVYLRELHLSYNMLRSLPHELGRLFQLQVLGLAGNPLCQEVMKLYSEPNGTHRLLMYLLDSLQGKIIIL</sequence>
<dbReference type="GO" id="GO:0005737">
    <property type="term" value="C:cytoplasm"/>
    <property type="evidence" value="ECO:0007669"/>
    <property type="project" value="TreeGrafter"/>
</dbReference>